<dbReference type="CDD" id="cd07583">
    <property type="entry name" value="nitrilase_5"/>
    <property type="match status" value="1"/>
</dbReference>
<sequence length="264" mass="29205">MKVCAVQIAAAVGDRAANMRKVEEQLALAAGHGIDVAVLPELWDMGFYPVNALELGDPEGEQAKAFLAKQAAKYKINLVGGSIIHKKDGKIRNRSYVFDRGGALVSQYDKIHLFSPSKEHENFEAGDKLAVYELDGVPVGQIICYDIRFGELVRTLALKGIKILFAPAAWPHPRLNHWRLLAQARAVENQMFVVAVNTVGPVNNLTFCGHSIMVDPWGEIIAEAGGEEQLLVGKLDLAVIADIRERINVFRDRRPELYDVQKPK</sequence>
<dbReference type="AlphaFoldDB" id="A0A212JN34"/>
<evidence type="ECO:0000259" key="1">
    <source>
        <dbReference type="PROSITE" id="PS50263"/>
    </source>
</evidence>
<evidence type="ECO:0000313" key="2">
    <source>
        <dbReference type="EMBL" id="SBW00812.1"/>
    </source>
</evidence>
<dbReference type="EMBL" id="FLUQ01000001">
    <property type="protein sequence ID" value="SBW00812.1"/>
    <property type="molecule type" value="Genomic_DNA"/>
</dbReference>
<accession>A0A212JN34</accession>
<protein>
    <submittedName>
        <fullName evidence="2">Putative enzyme</fullName>
        <ecNumber evidence="2">3.5.-.-</ecNumber>
    </submittedName>
</protein>
<gene>
    <name evidence="2" type="primary">mtnU</name>
    <name evidence="2" type="ORF">KL86DPRO_11847</name>
</gene>
<dbReference type="Pfam" id="PF00795">
    <property type="entry name" value="CN_hydrolase"/>
    <property type="match status" value="1"/>
</dbReference>
<dbReference type="Gene3D" id="3.60.110.10">
    <property type="entry name" value="Carbon-nitrogen hydrolase"/>
    <property type="match status" value="1"/>
</dbReference>
<dbReference type="EC" id="3.5.-.-" evidence="2"/>
<dbReference type="InterPro" id="IPR036526">
    <property type="entry name" value="C-N_Hydrolase_sf"/>
</dbReference>
<dbReference type="SUPFAM" id="SSF56317">
    <property type="entry name" value="Carbon-nitrogen hydrolase"/>
    <property type="match status" value="1"/>
</dbReference>
<dbReference type="PANTHER" id="PTHR23088:SF27">
    <property type="entry name" value="DEAMINATED GLUTATHIONE AMIDASE"/>
    <property type="match status" value="1"/>
</dbReference>
<keyword evidence="2" id="KW-0378">Hydrolase</keyword>
<dbReference type="InterPro" id="IPR003010">
    <property type="entry name" value="C-N_Hydrolase"/>
</dbReference>
<dbReference type="GO" id="GO:0016787">
    <property type="term" value="F:hydrolase activity"/>
    <property type="evidence" value="ECO:0007669"/>
    <property type="project" value="UniProtKB-KW"/>
</dbReference>
<dbReference type="PROSITE" id="PS50263">
    <property type="entry name" value="CN_HYDROLASE"/>
    <property type="match status" value="1"/>
</dbReference>
<organism evidence="2">
    <name type="scientific">uncultured delta proteobacterium</name>
    <dbReference type="NCBI Taxonomy" id="34034"/>
    <lineage>
        <taxon>Bacteria</taxon>
        <taxon>Deltaproteobacteria</taxon>
        <taxon>environmental samples</taxon>
    </lineage>
</organism>
<reference evidence="2" key="1">
    <citation type="submission" date="2016-04" db="EMBL/GenBank/DDBJ databases">
        <authorList>
            <person name="Evans L.H."/>
            <person name="Alamgir A."/>
            <person name="Owens N."/>
            <person name="Weber N.D."/>
            <person name="Virtaneva K."/>
            <person name="Barbian K."/>
            <person name="Babar A."/>
            <person name="Rosenke K."/>
        </authorList>
    </citation>
    <scope>NUCLEOTIDE SEQUENCE</scope>
    <source>
        <strain evidence="2">86</strain>
    </source>
</reference>
<feature type="domain" description="CN hydrolase" evidence="1">
    <location>
        <begin position="1"/>
        <end position="237"/>
    </location>
</feature>
<dbReference type="PANTHER" id="PTHR23088">
    <property type="entry name" value="NITRILASE-RELATED"/>
    <property type="match status" value="1"/>
</dbReference>
<name>A0A212JN34_9DELT</name>
<proteinExistence type="predicted"/>